<feature type="transmembrane region" description="Helical" evidence="2">
    <location>
        <begin position="162"/>
        <end position="184"/>
    </location>
</feature>
<evidence type="ECO:0000313" key="3">
    <source>
        <dbReference type="EMBL" id="TDQ00800.1"/>
    </source>
</evidence>
<feature type="transmembrane region" description="Helical" evidence="2">
    <location>
        <begin position="78"/>
        <end position="95"/>
    </location>
</feature>
<evidence type="ECO:0000256" key="2">
    <source>
        <dbReference type="SAM" id="Phobius"/>
    </source>
</evidence>
<sequence length="261" mass="27820">MTHTAPPTQAGESPNGEKIPRVVPPKGPDTEDEPSERRPKLLFTRRQLGITVLLVLTYWIMVFILPEHRLDEAWPIQTLAYLGAAIVMVISSAAMRQGGKWRAPEILAIPAFVLFLDGLLVLGLTGVVHFVPELKFAMAVGGGAIAAFLLGIVIFDTVRVAASLPIVVLFIGMVTYPVEIAGFADNRSQVIIWMGVILGVSAAAEGATQTAKVIGRAQITKAMIADKSTPTPDLGKTLSAYADDTSGDLVASHLKSVAQEN</sequence>
<feature type="transmembrane region" description="Helical" evidence="2">
    <location>
        <begin position="136"/>
        <end position="155"/>
    </location>
</feature>
<dbReference type="AlphaFoldDB" id="A0A4R6SGZ9"/>
<evidence type="ECO:0000313" key="4">
    <source>
        <dbReference type="Proteomes" id="UP000295444"/>
    </source>
</evidence>
<organism evidence="3 4">
    <name type="scientific">Labedaea rhizosphaerae</name>
    <dbReference type="NCBI Taxonomy" id="598644"/>
    <lineage>
        <taxon>Bacteria</taxon>
        <taxon>Bacillati</taxon>
        <taxon>Actinomycetota</taxon>
        <taxon>Actinomycetes</taxon>
        <taxon>Pseudonocardiales</taxon>
        <taxon>Pseudonocardiaceae</taxon>
        <taxon>Labedaea</taxon>
    </lineage>
</organism>
<reference evidence="3 4" key="1">
    <citation type="submission" date="2019-03" db="EMBL/GenBank/DDBJ databases">
        <title>Genomic Encyclopedia of Type Strains, Phase IV (KMG-IV): sequencing the most valuable type-strain genomes for metagenomic binning, comparative biology and taxonomic classification.</title>
        <authorList>
            <person name="Goeker M."/>
        </authorList>
    </citation>
    <scope>NUCLEOTIDE SEQUENCE [LARGE SCALE GENOMIC DNA]</scope>
    <source>
        <strain evidence="3 4">DSM 45361</strain>
    </source>
</reference>
<feature type="region of interest" description="Disordered" evidence="1">
    <location>
        <begin position="1"/>
        <end position="38"/>
    </location>
</feature>
<comment type="caution">
    <text evidence="3">The sequence shown here is derived from an EMBL/GenBank/DDBJ whole genome shotgun (WGS) entry which is preliminary data.</text>
</comment>
<protein>
    <submittedName>
        <fullName evidence="3">Uncharacterized protein</fullName>
    </submittedName>
</protein>
<keyword evidence="2" id="KW-1133">Transmembrane helix</keyword>
<keyword evidence="2" id="KW-0472">Membrane</keyword>
<feature type="transmembrane region" description="Helical" evidence="2">
    <location>
        <begin position="190"/>
        <end position="208"/>
    </location>
</feature>
<keyword evidence="2" id="KW-0812">Transmembrane</keyword>
<gene>
    <name evidence="3" type="ORF">EV186_102666</name>
</gene>
<feature type="compositionally biased region" description="Polar residues" evidence="1">
    <location>
        <begin position="1"/>
        <end position="12"/>
    </location>
</feature>
<feature type="transmembrane region" description="Helical" evidence="2">
    <location>
        <begin position="107"/>
        <end position="130"/>
    </location>
</feature>
<keyword evidence="4" id="KW-1185">Reference proteome</keyword>
<proteinExistence type="predicted"/>
<accession>A0A4R6SGZ9</accession>
<dbReference type="Proteomes" id="UP000295444">
    <property type="component" value="Unassembled WGS sequence"/>
</dbReference>
<name>A0A4R6SGZ9_LABRH</name>
<dbReference type="EMBL" id="SNXZ01000002">
    <property type="protein sequence ID" value="TDQ00800.1"/>
    <property type="molecule type" value="Genomic_DNA"/>
</dbReference>
<evidence type="ECO:0000256" key="1">
    <source>
        <dbReference type="SAM" id="MobiDB-lite"/>
    </source>
</evidence>
<feature type="transmembrane region" description="Helical" evidence="2">
    <location>
        <begin position="48"/>
        <end position="66"/>
    </location>
</feature>